<dbReference type="Pfam" id="PF22564">
    <property type="entry name" value="HAAS"/>
    <property type="match status" value="1"/>
</dbReference>
<organism evidence="2 3">
    <name type="scientific">Chryseobacterium phosphatilyticum</name>
    <dbReference type="NCBI Taxonomy" id="475075"/>
    <lineage>
        <taxon>Bacteria</taxon>
        <taxon>Pseudomonadati</taxon>
        <taxon>Bacteroidota</taxon>
        <taxon>Flavobacteriia</taxon>
        <taxon>Flavobacteriales</taxon>
        <taxon>Weeksellaceae</taxon>
        <taxon>Chryseobacterium group</taxon>
        <taxon>Chryseobacterium</taxon>
    </lineage>
</organism>
<keyword evidence="1" id="KW-0472">Membrane</keyword>
<keyword evidence="3" id="KW-1185">Reference proteome</keyword>
<keyword evidence="1" id="KW-0812">Transmembrane</keyword>
<dbReference type="Proteomes" id="UP000236594">
    <property type="component" value="Unassembled WGS sequence"/>
</dbReference>
<accession>A0A316XIA5</accession>
<gene>
    <name evidence="2" type="ORF">C1631_004615</name>
</gene>
<keyword evidence="1" id="KW-1133">Transmembrane helix</keyword>
<evidence type="ECO:0000313" key="3">
    <source>
        <dbReference type="Proteomes" id="UP000236594"/>
    </source>
</evidence>
<comment type="caution">
    <text evidence="2">The sequence shown here is derived from an EMBL/GenBank/DDBJ whole genome shotgun (WGS) entry which is preliminary data.</text>
</comment>
<feature type="transmembrane region" description="Helical" evidence="1">
    <location>
        <begin position="170"/>
        <end position="190"/>
    </location>
</feature>
<protein>
    <recommendedName>
        <fullName evidence="4">DUF1700 domain-containing protein</fullName>
    </recommendedName>
</protein>
<reference evidence="2 3" key="1">
    <citation type="submission" date="2018-04" db="EMBL/GenBank/DDBJ databases">
        <title>Draft Genome Sequence of Phosphate-Solubilizing Chryseobacterium sp. ISE14 that is a Biocontrol and Plant Growth-Promoting Rhizobacterium Isolated from Cucumber.</title>
        <authorList>
            <person name="Jeong J.-J."/>
            <person name="Sang M.K."/>
            <person name="Choi I.-G."/>
            <person name="Kim K.D."/>
        </authorList>
    </citation>
    <scope>NUCLEOTIDE SEQUENCE [LARGE SCALE GENOMIC DNA]</scope>
    <source>
        <strain evidence="2 3">ISE14</strain>
    </source>
</reference>
<evidence type="ECO:0000256" key="1">
    <source>
        <dbReference type="SAM" id="Phobius"/>
    </source>
</evidence>
<sequence length="208" mass="24151">MEFKKIQFKNAETQKIYEAYIHQVQSATRKLSDEDQKDILMEINSHIFESTSRQAEENDSVSNLKNTLSKIGNPHEVLKPLIAEKKLNQATRTLNPIHVFQALTLNFSFGIIYFVFFILYLFLFSFILLIFAKIFAPDHVGLYYKKGEIFQYGGFIQSEHLQPYEILGNWFIPVTIGLAVTFYFVITLLLRLKKNIKARTKGLAVFVK</sequence>
<dbReference type="EMBL" id="PPED02000001">
    <property type="protein sequence ID" value="PWN71903.1"/>
    <property type="molecule type" value="Genomic_DNA"/>
</dbReference>
<dbReference type="OrthoDB" id="1358731at2"/>
<proteinExistence type="predicted"/>
<evidence type="ECO:0008006" key="4">
    <source>
        <dbReference type="Google" id="ProtNLM"/>
    </source>
</evidence>
<dbReference type="RefSeq" id="WP_109710765.1">
    <property type="nucleotide sequence ID" value="NZ_PPED02000001.1"/>
</dbReference>
<feature type="transmembrane region" description="Helical" evidence="1">
    <location>
        <begin position="111"/>
        <end position="136"/>
    </location>
</feature>
<dbReference type="AlphaFoldDB" id="A0A316XIA5"/>
<evidence type="ECO:0000313" key="2">
    <source>
        <dbReference type="EMBL" id="PWN71903.1"/>
    </source>
</evidence>
<name>A0A316XIA5_9FLAO</name>